<protein>
    <submittedName>
        <fullName evidence="2">Uncharacterized protein</fullName>
    </submittedName>
</protein>
<reference evidence="2 3" key="1">
    <citation type="submission" date="2014-11" db="EMBL/GenBank/DDBJ databases">
        <authorList>
            <person name="Zhu J."/>
            <person name="Qi W."/>
            <person name="Song R."/>
        </authorList>
    </citation>
    <scope>NUCLEOTIDE SEQUENCE [LARGE SCALE GENOMIC DNA]</scope>
</reference>
<feature type="region of interest" description="Disordered" evidence="1">
    <location>
        <begin position="1"/>
        <end position="32"/>
    </location>
</feature>
<dbReference type="EMBL" id="CDMY01000779">
    <property type="protein sequence ID" value="CEM33222.1"/>
    <property type="molecule type" value="Genomic_DNA"/>
</dbReference>
<name>A0A0G4GRM7_VITBC</name>
<feature type="compositionally biased region" description="Basic and acidic residues" evidence="1">
    <location>
        <begin position="325"/>
        <end position="334"/>
    </location>
</feature>
<dbReference type="VEuPathDB" id="CryptoDB:Vbra_6343"/>
<keyword evidence="3" id="KW-1185">Reference proteome</keyword>
<gene>
    <name evidence="2" type="ORF">Vbra_6343</name>
</gene>
<evidence type="ECO:0000313" key="2">
    <source>
        <dbReference type="EMBL" id="CEM33222.1"/>
    </source>
</evidence>
<evidence type="ECO:0000313" key="3">
    <source>
        <dbReference type="Proteomes" id="UP000041254"/>
    </source>
</evidence>
<dbReference type="AlphaFoldDB" id="A0A0G4GRM7"/>
<feature type="region of interest" description="Disordered" evidence="1">
    <location>
        <begin position="321"/>
        <end position="349"/>
    </location>
</feature>
<accession>A0A0G4GRM7</accession>
<dbReference type="Proteomes" id="UP000041254">
    <property type="component" value="Unassembled WGS sequence"/>
</dbReference>
<proteinExistence type="predicted"/>
<organism evidence="2 3">
    <name type="scientific">Vitrella brassicaformis (strain CCMP3155)</name>
    <dbReference type="NCBI Taxonomy" id="1169540"/>
    <lineage>
        <taxon>Eukaryota</taxon>
        <taxon>Sar</taxon>
        <taxon>Alveolata</taxon>
        <taxon>Colpodellida</taxon>
        <taxon>Vitrellaceae</taxon>
        <taxon>Vitrella</taxon>
    </lineage>
</organism>
<sequence>MCHVTNHPYKDEAGPPRIPPRRHRGSPTTASMSNMVNRYAVNDMIQTYTLPRFRCATTSLLDEYGNRTTSIMDIGLRAVRLQRSVLKAFSLNPFSREGGLFWGEASTEEMRWEDGWLFPKQLQYLWTWLGKHRDVLKPDRNKSKYCAAGLHGMTKGSTTDMRWEHGWLFPRELASSALQYLRETWDGKHRDFLKLDQHLNKVRGYALKGPQEMTTVWGIEHGPPDVGSMEYTPLIPPECKPVVGDAAEIVKLNDHWHLHRHMHLPSHKQREPGVGSEMALVAHEGHQGQIEGFTLIGEEQGGDFFEDSDDDGGVDFEPFVGADGTHGDNEERRGLPSSQLAGCMRRGPPLRKAEGMEDIVPLVRRP</sequence>
<dbReference type="InParanoid" id="A0A0G4GRM7"/>
<evidence type="ECO:0000256" key="1">
    <source>
        <dbReference type="SAM" id="MobiDB-lite"/>
    </source>
</evidence>